<dbReference type="EMBL" id="CM007903">
    <property type="protein sequence ID" value="OTF99276.1"/>
    <property type="molecule type" value="Genomic_DNA"/>
</dbReference>
<dbReference type="Gene3D" id="3.40.47.10">
    <property type="match status" value="1"/>
</dbReference>
<name>A0A251SK86_HELAN</name>
<dbReference type="GO" id="GO:0009922">
    <property type="term" value="F:fatty acid elongase activity"/>
    <property type="evidence" value="ECO:0007669"/>
    <property type="project" value="UniProtKB-EC"/>
</dbReference>
<comment type="catalytic activity">
    <reaction evidence="2">
        <text>a very-long-chain acyl-CoA + malonyl-CoA + H(+) = a very-long-chain 3-oxoacyl-CoA + CO2 + CoA</text>
        <dbReference type="Rhea" id="RHEA:32727"/>
        <dbReference type="ChEBI" id="CHEBI:15378"/>
        <dbReference type="ChEBI" id="CHEBI:16526"/>
        <dbReference type="ChEBI" id="CHEBI:57287"/>
        <dbReference type="ChEBI" id="CHEBI:57384"/>
        <dbReference type="ChEBI" id="CHEBI:90725"/>
        <dbReference type="ChEBI" id="CHEBI:90736"/>
        <dbReference type="EC" id="2.3.1.199"/>
    </reaction>
</comment>
<dbReference type="AlphaFoldDB" id="A0A251SK86"/>
<reference evidence="4" key="3">
    <citation type="submission" date="2020-06" db="EMBL/GenBank/DDBJ databases">
        <title>Helianthus annuus Genome sequencing and assembly Release 2.</title>
        <authorList>
            <person name="Gouzy J."/>
            <person name="Langlade N."/>
            <person name="Munos S."/>
        </authorList>
    </citation>
    <scope>NUCLEOTIDE SEQUENCE</scope>
    <source>
        <tissue evidence="4">Leaves</tissue>
    </source>
</reference>
<dbReference type="EMBL" id="MNCJ02000329">
    <property type="protein sequence ID" value="KAF5770448.1"/>
    <property type="molecule type" value="Genomic_DNA"/>
</dbReference>
<keyword evidence="4" id="KW-0808">Transferase</keyword>
<dbReference type="GO" id="GO:0006633">
    <property type="term" value="P:fatty acid biosynthetic process"/>
    <property type="evidence" value="ECO:0007669"/>
    <property type="project" value="InterPro"/>
</dbReference>
<proteinExistence type="predicted"/>
<evidence type="ECO:0000256" key="2">
    <source>
        <dbReference type="ARBA" id="ARBA00047375"/>
    </source>
</evidence>
<dbReference type="SUPFAM" id="SSF53901">
    <property type="entry name" value="Thiolase-like"/>
    <property type="match status" value="1"/>
</dbReference>
<dbReference type="OMA" id="STENMYR"/>
<keyword evidence="6" id="KW-1185">Reference proteome</keyword>
<feature type="domain" description="FAE" evidence="3">
    <location>
        <begin position="1"/>
        <end position="131"/>
    </location>
</feature>
<dbReference type="Proteomes" id="UP000215914">
    <property type="component" value="Chromosome 14"/>
</dbReference>
<dbReference type="STRING" id="4232.A0A251SK86"/>
<reference evidence="4 6" key="1">
    <citation type="journal article" date="2017" name="Nature">
        <title>The sunflower genome provides insights into oil metabolism, flowering and Asterid evolution.</title>
        <authorList>
            <person name="Badouin H."/>
            <person name="Gouzy J."/>
            <person name="Grassa C.J."/>
            <person name="Murat F."/>
            <person name="Staton S.E."/>
            <person name="Cottret L."/>
            <person name="Lelandais-Briere C."/>
            <person name="Owens G.L."/>
            <person name="Carrere S."/>
            <person name="Mayjonade B."/>
            <person name="Legrand L."/>
            <person name="Gill N."/>
            <person name="Kane N.C."/>
            <person name="Bowers J.E."/>
            <person name="Hubner S."/>
            <person name="Bellec A."/>
            <person name="Berard A."/>
            <person name="Berges H."/>
            <person name="Blanchet N."/>
            <person name="Boniface M.C."/>
            <person name="Brunel D."/>
            <person name="Catrice O."/>
            <person name="Chaidir N."/>
            <person name="Claudel C."/>
            <person name="Donnadieu C."/>
            <person name="Faraut T."/>
            <person name="Fievet G."/>
            <person name="Helmstetter N."/>
            <person name="King M."/>
            <person name="Knapp S.J."/>
            <person name="Lai Z."/>
            <person name="Le Paslier M.C."/>
            <person name="Lippi Y."/>
            <person name="Lorenzon L."/>
            <person name="Mandel J.R."/>
            <person name="Marage G."/>
            <person name="Marchand G."/>
            <person name="Marquand E."/>
            <person name="Bret-Mestries E."/>
            <person name="Morien E."/>
            <person name="Nambeesan S."/>
            <person name="Nguyen T."/>
            <person name="Pegot-Espagnet P."/>
            <person name="Pouilly N."/>
            <person name="Raftis F."/>
            <person name="Sallet E."/>
            <person name="Schiex T."/>
            <person name="Thomas J."/>
            <person name="Vandecasteele C."/>
            <person name="Vares D."/>
            <person name="Vear F."/>
            <person name="Vautrin S."/>
            <person name="Crespi M."/>
            <person name="Mangin B."/>
            <person name="Burke J.M."/>
            <person name="Salse J."/>
            <person name="Munos S."/>
            <person name="Vincourt P."/>
            <person name="Rieseberg L.H."/>
            <person name="Langlade N.B."/>
        </authorList>
    </citation>
    <scope>NUCLEOTIDE SEQUENCE [LARGE SCALE GENOMIC DNA]</scope>
    <source>
        <strain evidence="6">cv. SF193</strain>
        <tissue evidence="4">Leaves</tissue>
    </source>
</reference>
<dbReference type="EC" id="2.3.1.199" evidence="4"/>
<dbReference type="InParanoid" id="A0A251SK86"/>
<sequence length="136" mass="14834">MGCSAGFVAIGLAKRLLQVHHNTYALIVSTENMYRGKDCSKLLVNCVFRVGGPAILLSNRPSDHNTSKYQLLYAVHNNSSSSDQSYNSILREEDNAGISGVNINKYLLIAAIATIKLNITTIGHLILPINKNYSTP</sequence>
<dbReference type="PANTHER" id="PTHR31561">
    <property type="entry name" value="3-KETOACYL-COA SYNTHASE"/>
    <property type="match status" value="1"/>
</dbReference>
<evidence type="ECO:0000313" key="4">
    <source>
        <dbReference type="EMBL" id="KAF5770448.1"/>
    </source>
</evidence>
<dbReference type="Pfam" id="PF08392">
    <property type="entry name" value="FAE1_CUT1_RppA"/>
    <property type="match status" value="1"/>
</dbReference>
<gene>
    <name evidence="5" type="ORF">HannXRQ_Chr14g0454771</name>
    <name evidence="4" type="ORF">HanXRQr2_Chr14g0659551</name>
</gene>
<dbReference type="GO" id="GO:0016020">
    <property type="term" value="C:membrane"/>
    <property type="evidence" value="ECO:0007669"/>
    <property type="project" value="InterPro"/>
</dbReference>
<reference evidence="5" key="2">
    <citation type="submission" date="2017-02" db="EMBL/GenBank/DDBJ databases">
        <title>Sunflower complete genome.</title>
        <authorList>
            <person name="Langlade N."/>
            <person name="Munos S."/>
        </authorList>
    </citation>
    <scope>NUCLEOTIDE SEQUENCE [LARGE SCALE GENOMIC DNA]</scope>
    <source>
        <tissue evidence="5">Leaves</tissue>
    </source>
</reference>
<evidence type="ECO:0000313" key="5">
    <source>
        <dbReference type="EMBL" id="OTF99276.1"/>
    </source>
</evidence>
<accession>A0A251SK86</accession>
<evidence type="ECO:0000313" key="6">
    <source>
        <dbReference type="Proteomes" id="UP000215914"/>
    </source>
</evidence>
<keyword evidence="1 4" id="KW-0012">Acyltransferase</keyword>
<evidence type="ECO:0000259" key="3">
    <source>
        <dbReference type="Pfam" id="PF08392"/>
    </source>
</evidence>
<organism evidence="5 6">
    <name type="scientific">Helianthus annuus</name>
    <name type="common">Common sunflower</name>
    <dbReference type="NCBI Taxonomy" id="4232"/>
    <lineage>
        <taxon>Eukaryota</taxon>
        <taxon>Viridiplantae</taxon>
        <taxon>Streptophyta</taxon>
        <taxon>Embryophyta</taxon>
        <taxon>Tracheophyta</taxon>
        <taxon>Spermatophyta</taxon>
        <taxon>Magnoliopsida</taxon>
        <taxon>eudicotyledons</taxon>
        <taxon>Gunneridae</taxon>
        <taxon>Pentapetalae</taxon>
        <taxon>asterids</taxon>
        <taxon>campanulids</taxon>
        <taxon>Asterales</taxon>
        <taxon>Asteraceae</taxon>
        <taxon>Asteroideae</taxon>
        <taxon>Heliantheae alliance</taxon>
        <taxon>Heliantheae</taxon>
        <taxon>Helianthus</taxon>
    </lineage>
</organism>
<protein>
    <submittedName>
        <fullName evidence="5">Putative very-long-chain 3-ketoacyl-CoA synthase, Thiolase-like protein</fullName>
    </submittedName>
    <submittedName>
        <fullName evidence="4">Very-long-chain 3-oxoacyl-CoA synthase</fullName>
        <ecNumber evidence="4">2.3.1.199</ecNumber>
    </submittedName>
</protein>
<dbReference type="InterPro" id="IPR016039">
    <property type="entry name" value="Thiolase-like"/>
</dbReference>
<evidence type="ECO:0000256" key="1">
    <source>
        <dbReference type="ARBA" id="ARBA00023315"/>
    </source>
</evidence>
<dbReference type="Gramene" id="mRNA:HanXRQr2_Chr14g0659551">
    <property type="protein sequence ID" value="mRNA:HanXRQr2_Chr14g0659551"/>
    <property type="gene ID" value="HanXRQr2_Chr14g0659551"/>
</dbReference>
<dbReference type="InterPro" id="IPR012392">
    <property type="entry name" value="3-ktacl-CoA_syn"/>
</dbReference>
<dbReference type="InterPro" id="IPR013601">
    <property type="entry name" value="FAE1_typ3_polyketide_synth"/>
</dbReference>